<dbReference type="AlphaFoldDB" id="A0A0E9V111"/>
<dbReference type="EMBL" id="GBXM01037649">
    <property type="protein sequence ID" value="JAH70928.1"/>
    <property type="molecule type" value="Transcribed_RNA"/>
</dbReference>
<proteinExistence type="predicted"/>
<reference evidence="1" key="2">
    <citation type="journal article" date="2015" name="Fish Shellfish Immunol.">
        <title>Early steps in the European eel (Anguilla anguilla)-Vibrio vulnificus interaction in the gills: Role of the RtxA13 toxin.</title>
        <authorList>
            <person name="Callol A."/>
            <person name="Pajuelo D."/>
            <person name="Ebbesson L."/>
            <person name="Teles M."/>
            <person name="MacKenzie S."/>
            <person name="Amaro C."/>
        </authorList>
    </citation>
    <scope>NUCLEOTIDE SEQUENCE</scope>
</reference>
<accession>A0A0E9V111</accession>
<reference evidence="1" key="1">
    <citation type="submission" date="2014-11" db="EMBL/GenBank/DDBJ databases">
        <authorList>
            <person name="Amaro Gonzalez C."/>
        </authorList>
    </citation>
    <scope>NUCLEOTIDE SEQUENCE</scope>
</reference>
<sequence length="67" mass="7692">MPCSIRICSPLLPTVQVSETAFKSTTWLRKQTARKRKGRLNRERCGFLYLTFPLRAASATEEECSQK</sequence>
<evidence type="ECO:0000313" key="1">
    <source>
        <dbReference type="EMBL" id="JAH70928.1"/>
    </source>
</evidence>
<name>A0A0E9V111_ANGAN</name>
<protein>
    <submittedName>
        <fullName evidence="1">Uncharacterized protein</fullName>
    </submittedName>
</protein>
<organism evidence="1">
    <name type="scientific">Anguilla anguilla</name>
    <name type="common">European freshwater eel</name>
    <name type="synonym">Muraena anguilla</name>
    <dbReference type="NCBI Taxonomy" id="7936"/>
    <lineage>
        <taxon>Eukaryota</taxon>
        <taxon>Metazoa</taxon>
        <taxon>Chordata</taxon>
        <taxon>Craniata</taxon>
        <taxon>Vertebrata</taxon>
        <taxon>Euteleostomi</taxon>
        <taxon>Actinopterygii</taxon>
        <taxon>Neopterygii</taxon>
        <taxon>Teleostei</taxon>
        <taxon>Anguilliformes</taxon>
        <taxon>Anguillidae</taxon>
        <taxon>Anguilla</taxon>
    </lineage>
</organism>